<feature type="binding site" evidence="4">
    <location>
        <begin position="136"/>
        <end position="138"/>
    </location>
    <ligand>
        <name>substrate</name>
    </ligand>
</feature>
<dbReference type="SUPFAM" id="SSF100950">
    <property type="entry name" value="NagB/RpiA/CoA transferase-like"/>
    <property type="match status" value="1"/>
</dbReference>
<comment type="catalytic activity">
    <reaction evidence="4">
        <text>alpha-D-ribose 1,5-bisphosphate = D-ribulose 1,5-bisphosphate</text>
        <dbReference type="Rhea" id="RHEA:32243"/>
        <dbReference type="ChEBI" id="CHEBI:57870"/>
        <dbReference type="ChEBI" id="CHEBI:68688"/>
        <dbReference type="EC" id="5.3.1.29"/>
    </reaction>
</comment>
<dbReference type="GO" id="GO:0019323">
    <property type="term" value="P:pentose catabolic process"/>
    <property type="evidence" value="ECO:0007669"/>
    <property type="project" value="UniProtKB-UniRule"/>
</dbReference>
<dbReference type="InterPro" id="IPR005250">
    <property type="entry name" value="R15Pi"/>
</dbReference>
<dbReference type="NCBIfam" id="TIGR00511">
    <property type="entry name" value="ribulose_e2b2"/>
    <property type="match status" value="1"/>
</dbReference>
<keyword evidence="5" id="KW-0648">Protein biosynthesis</keyword>
<dbReference type="InterPro" id="IPR011559">
    <property type="entry name" value="Initiation_fac_2B_a/b/d"/>
</dbReference>
<dbReference type="FunFam" id="3.40.50.10470:FF:000019">
    <property type="entry name" value="Ribose 1,5-bisphosphate isomerase"/>
    <property type="match status" value="1"/>
</dbReference>
<dbReference type="HAMAP" id="MF_02230">
    <property type="entry name" value="R15P_isomerase"/>
    <property type="match status" value="1"/>
</dbReference>
<comment type="similarity">
    <text evidence="1 4">Belongs to the eIF-2B alpha/beta/delta subunits family. R15P isomerase subfamily.</text>
</comment>
<protein>
    <recommendedName>
        <fullName evidence="4">Ribose 1,5-bisphosphate isomerase</fullName>
        <shortName evidence="4">R15P isomerase</shortName>
        <shortName evidence="4">R15Pi</shortName>
        <ecNumber evidence="4">5.3.1.29</ecNumber>
    </recommendedName>
    <alternativeName>
        <fullName evidence="4">Ribulose 1,5-bisphosphate synthase</fullName>
        <shortName evidence="4">RuBP synthase</shortName>
    </alternativeName>
</protein>
<dbReference type="GO" id="GO:0046523">
    <property type="term" value="F:S-methyl-5-thioribose-1-phosphate isomerase activity"/>
    <property type="evidence" value="ECO:0007669"/>
    <property type="project" value="TreeGrafter"/>
</dbReference>
<name>A0A2Z2M3T4_THEGO</name>
<comment type="miscellaneous">
    <text evidence="4">Reaction proceeds via a cis-phosphoenolate intermediate.</text>
</comment>
<evidence type="ECO:0000256" key="2">
    <source>
        <dbReference type="ARBA" id="ARBA00023235"/>
    </source>
</evidence>
<dbReference type="OrthoDB" id="27639at2157"/>
<dbReference type="InterPro" id="IPR027363">
    <property type="entry name" value="M1Pi_N"/>
</dbReference>
<evidence type="ECO:0000313" key="5">
    <source>
        <dbReference type="EMBL" id="ASJ00347.1"/>
    </source>
</evidence>
<dbReference type="NCBIfam" id="TIGR00524">
    <property type="entry name" value="eIF-2B_rel"/>
    <property type="match status" value="1"/>
</dbReference>
<dbReference type="GO" id="GO:0003743">
    <property type="term" value="F:translation initiation factor activity"/>
    <property type="evidence" value="ECO:0007669"/>
    <property type="project" value="UniProtKB-KW"/>
</dbReference>
<dbReference type="FunFam" id="1.20.120.420:FF:000011">
    <property type="entry name" value="Ribose 1,5-bisphosphate isomerase"/>
    <property type="match status" value="1"/>
</dbReference>
<dbReference type="Gene3D" id="1.20.120.420">
    <property type="entry name" value="translation initiation factor eif-2b, domain 1"/>
    <property type="match status" value="1"/>
</dbReference>
<comment type="function">
    <text evidence="4">Catalyzes the isomerization of ribose 1,5-bisphosphate (R15P) to ribulose 1,5-bisphosphate (RuBP), the CO(2) acceptor and substrate for RubisCO. Functions in an archaeal AMP degradation pathway, together with AMP phosphorylase and RubisCO.</text>
</comment>
<dbReference type="EMBL" id="CP014855">
    <property type="protein sequence ID" value="ASJ00347.1"/>
    <property type="molecule type" value="Genomic_DNA"/>
</dbReference>
<feature type="binding site" evidence="4">
    <location>
        <position position="239"/>
    </location>
    <ligand>
        <name>substrate</name>
    </ligand>
</feature>
<dbReference type="GeneID" id="33331291"/>
<dbReference type="PANTHER" id="PTHR43475:SF2">
    <property type="entry name" value="RIBOSE 1,5-BISPHOSPHATE ISOMERASE"/>
    <property type="match status" value="1"/>
</dbReference>
<dbReference type="RefSeq" id="WP_088884686.1">
    <property type="nucleotide sequence ID" value="NZ_CP014855.1"/>
</dbReference>
<dbReference type="InterPro" id="IPR042529">
    <property type="entry name" value="IF_2B-like_C"/>
</dbReference>
<feature type="binding site" evidence="4">
    <location>
        <begin position="21"/>
        <end position="24"/>
    </location>
    <ligand>
        <name>substrate</name>
    </ligand>
</feature>
<keyword evidence="6" id="KW-1185">Reference proteome</keyword>
<dbReference type="Pfam" id="PF01008">
    <property type="entry name" value="IF-2B"/>
    <property type="match status" value="1"/>
</dbReference>
<organism evidence="5 6">
    <name type="scientific">Thermococcus gorgonarius</name>
    <dbReference type="NCBI Taxonomy" id="71997"/>
    <lineage>
        <taxon>Archaea</taxon>
        <taxon>Methanobacteriati</taxon>
        <taxon>Methanobacteriota</taxon>
        <taxon>Thermococci</taxon>
        <taxon>Thermococcales</taxon>
        <taxon>Thermococcaceae</taxon>
        <taxon>Thermococcus</taxon>
    </lineage>
</organism>
<keyword evidence="2 4" id="KW-0413">Isomerase</keyword>
<evidence type="ECO:0000256" key="4">
    <source>
        <dbReference type="HAMAP-Rule" id="MF_02230"/>
    </source>
</evidence>
<dbReference type="AlphaFoldDB" id="A0A2Z2M3T4"/>
<dbReference type="Gene3D" id="3.40.50.10470">
    <property type="entry name" value="Translation initiation factor eif-2b, domain 2"/>
    <property type="match status" value="1"/>
</dbReference>
<dbReference type="Proteomes" id="UP000250134">
    <property type="component" value="Chromosome"/>
</dbReference>
<dbReference type="EC" id="5.3.1.29" evidence="4"/>
<dbReference type="GO" id="GO:0043917">
    <property type="term" value="F:ribose 1,5-bisphosphate isomerase activity"/>
    <property type="evidence" value="ECO:0007669"/>
    <property type="project" value="UniProtKB-UniRule"/>
</dbReference>
<keyword evidence="5" id="KW-0396">Initiation factor</keyword>
<proteinExistence type="inferred from homology"/>
<evidence type="ECO:0000313" key="6">
    <source>
        <dbReference type="Proteomes" id="UP000250134"/>
    </source>
</evidence>
<reference evidence="5 6" key="1">
    <citation type="submission" date="2016-03" db="EMBL/GenBank/DDBJ databases">
        <title>Complete genome sequence of Thermococcus gorgonarius.</title>
        <authorList>
            <person name="Oger P.M."/>
        </authorList>
    </citation>
    <scope>NUCLEOTIDE SEQUENCE [LARGE SCALE GENOMIC DNA]</scope>
    <source>
        <strain evidence="5 6">W-12</strain>
    </source>
</reference>
<gene>
    <name evidence="5" type="ORF">A3K92_02045</name>
</gene>
<feature type="binding site" evidence="4">
    <location>
        <begin position="213"/>
        <end position="214"/>
    </location>
    <ligand>
        <name>substrate</name>
    </ligand>
</feature>
<feature type="active site" description="Proton acceptor" evidence="4">
    <location>
        <position position="134"/>
    </location>
</feature>
<feature type="active site" description="Proton donor" evidence="4">
    <location>
        <position position="203"/>
    </location>
</feature>
<accession>A0A2Z2M3T4</accession>
<dbReference type="InterPro" id="IPR000649">
    <property type="entry name" value="IF-2B-related"/>
</dbReference>
<dbReference type="GO" id="GO:0019509">
    <property type="term" value="P:L-methionine salvage from methylthioadenosine"/>
    <property type="evidence" value="ECO:0007669"/>
    <property type="project" value="TreeGrafter"/>
</dbReference>
<sequence length="323" mass="36358">MGEVIRDVLEIAEKIKNMEIRGAGKIARSAAYALQLQAEKSRAQTPDELWDELKKAAKILYETRPTAVSLPNALRYVMHRGKIAYSNGADLEQLRFVVINAAKEFIHNSEKAIERIGEFGAKRIEDGDVIMTHCHSKAAISVMKTAWEQGKNIKVIVTETRPKWQGKITAKELASYGIPVIYVVDSAARHYMKMTDKVVMGADSITVNGAVINKIGTALIALTAKEHRVWTMIAAETYKFHPETMLGQLVEIEMRDPTEVIPEEELKTWPKNIEVWNPAFDVTPPEYVDVIITERGIIPPSAAIDILKEEFGWALKYTEPWED</sequence>
<evidence type="ECO:0000256" key="1">
    <source>
        <dbReference type="ARBA" id="ARBA00009229"/>
    </source>
</evidence>
<dbReference type="InterPro" id="IPR037171">
    <property type="entry name" value="NagB/RpiA_transferase-like"/>
</dbReference>
<feature type="binding site" evidence="4">
    <location>
        <position position="64"/>
    </location>
    <ligand>
        <name>substrate</name>
    </ligand>
</feature>
<evidence type="ECO:0000256" key="3">
    <source>
        <dbReference type="ARBA" id="ARBA00023277"/>
    </source>
</evidence>
<dbReference type="KEGG" id="tgg:A3K92_02045"/>
<keyword evidence="3 4" id="KW-0119">Carbohydrate metabolism</keyword>
<dbReference type="PANTHER" id="PTHR43475">
    <property type="entry name" value="METHYLTHIORIBOSE-1-PHOSPHATE ISOMERASE"/>
    <property type="match status" value="1"/>
</dbReference>